<dbReference type="Pfam" id="PF19420">
    <property type="entry name" value="DDAH_eukar"/>
    <property type="match status" value="1"/>
</dbReference>
<proteinExistence type="predicted"/>
<dbReference type="Proteomes" id="UP001432322">
    <property type="component" value="Unassembled WGS sequence"/>
</dbReference>
<evidence type="ECO:0000313" key="1">
    <source>
        <dbReference type="EMBL" id="GMT35965.1"/>
    </source>
</evidence>
<gene>
    <name evidence="1" type="ORF">PFISCL1PPCAC_27262</name>
</gene>
<feature type="non-terminal residue" evidence="1">
    <location>
        <position position="1"/>
    </location>
</feature>
<dbReference type="PANTHER" id="PTHR47271:SF2">
    <property type="entry name" value="ARGININE DEIMINASE"/>
    <property type="match status" value="1"/>
</dbReference>
<dbReference type="GO" id="GO:0016990">
    <property type="term" value="F:arginine deiminase activity"/>
    <property type="evidence" value="ECO:0007669"/>
    <property type="project" value="TreeGrafter"/>
</dbReference>
<dbReference type="SUPFAM" id="SSF55909">
    <property type="entry name" value="Pentein"/>
    <property type="match status" value="1"/>
</dbReference>
<name>A0AAV5WZC0_9BILA</name>
<organism evidence="1 2">
    <name type="scientific">Pristionchus fissidentatus</name>
    <dbReference type="NCBI Taxonomy" id="1538716"/>
    <lineage>
        <taxon>Eukaryota</taxon>
        <taxon>Metazoa</taxon>
        <taxon>Ecdysozoa</taxon>
        <taxon>Nematoda</taxon>
        <taxon>Chromadorea</taxon>
        <taxon>Rhabditida</taxon>
        <taxon>Rhabditina</taxon>
        <taxon>Diplogasteromorpha</taxon>
        <taxon>Diplogasteroidea</taxon>
        <taxon>Neodiplogasteridae</taxon>
        <taxon>Pristionchus</taxon>
    </lineage>
</organism>
<sequence>SIMSRVATKLSTAVKKILMVRPTHFEVRYSINPWMDPVSKPVNRELAMSQWETLKETIEECGAEVHVMESENAADWPDIVFSANAATVRGNKAYLANFLHPERRGEREFYKKWFEDNGFETCGRTDIAFEGAGDALWCGKNYSRLFAGVGPRTDIRALPDLAQQLDDGSGFKVVGCKLIDPRFYHIDVAFCPLTDELALWFPGAFDPVSQHNMKNEGVELVPVTAEDAGFFSCNAVVVGKNVIMNHTTTRVAKTIEKIGYNPIFIDMSEFIKAGGSSKCCTLQI</sequence>
<dbReference type="PANTHER" id="PTHR47271">
    <property type="entry name" value="ARGININE DEIMINASE"/>
    <property type="match status" value="1"/>
</dbReference>
<evidence type="ECO:0008006" key="3">
    <source>
        <dbReference type="Google" id="ProtNLM"/>
    </source>
</evidence>
<dbReference type="GO" id="GO:0019546">
    <property type="term" value="P:L-arginine deiminase pathway"/>
    <property type="evidence" value="ECO:0007669"/>
    <property type="project" value="TreeGrafter"/>
</dbReference>
<evidence type="ECO:0000313" key="2">
    <source>
        <dbReference type="Proteomes" id="UP001432322"/>
    </source>
</evidence>
<keyword evidence="2" id="KW-1185">Reference proteome</keyword>
<comment type="caution">
    <text evidence="1">The sequence shown here is derived from an EMBL/GenBank/DDBJ whole genome shotgun (WGS) entry which is preliminary data.</text>
</comment>
<reference evidence="1" key="1">
    <citation type="submission" date="2023-10" db="EMBL/GenBank/DDBJ databases">
        <title>Genome assembly of Pristionchus species.</title>
        <authorList>
            <person name="Yoshida K."/>
            <person name="Sommer R.J."/>
        </authorList>
    </citation>
    <scope>NUCLEOTIDE SEQUENCE</scope>
    <source>
        <strain evidence="1">RS5133</strain>
    </source>
</reference>
<dbReference type="EMBL" id="BTSY01000007">
    <property type="protein sequence ID" value="GMT35965.1"/>
    <property type="molecule type" value="Genomic_DNA"/>
</dbReference>
<dbReference type="Gene3D" id="3.75.10.10">
    <property type="entry name" value="L-arginine/glycine Amidinotransferase, Chain A"/>
    <property type="match status" value="1"/>
</dbReference>
<accession>A0AAV5WZC0</accession>
<dbReference type="AlphaFoldDB" id="A0AAV5WZC0"/>
<protein>
    <recommendedName>
        <fullName evidence="3">Amidinotransferase</fullName>
    </recommendedName>
</protein>